<organism evidence="3 4">
    <name type="scientific">Botryosphaeria dothidea</name>
    <dbReference type="NCBI Taxonomy" id="55169"/>
    <lineage>
        <taxon>Eukaryota</taxon>
        <taxon>Fungi</taxon>
        <taxon>Dikarya</taxon>
        <taxon>Ascomycota</taxon>
        <taxon>Pezizomycotina</taxon>
        <taxon>Dothideomycetes</taxon>
        <taxon>Dothideomycetes incertae sedis</taxon>
        <taxon>Botryosphaeriales</taxon>
        <taxon>Botryosphaeriaceae</taxon>
        <taxon>Botryosphaeria</taxon>
    </lineage>
</organism>
<keyword evidence="4" id="KW-1185">Reference proteome</keyword>
<keyword evidence="2" id="KW-1133">Transmembrane helix</keyword>
<keyword evidence="2" id="KW-0472">Membrane</keyword>
<feature type="region of interest" description="Disordered" evidence="1">
    <location>
        <begin position="1"/>
        <end position="76"/>
    </location>
</feature>
<dbReference type="PANTHER" id="PTHR47260:SF1">
    <property type="entry name" value="UPF0644 PROTEIN PB2B4.06"/>
    <property type="match status" value="1"/>
</dbReference>
<dbReference type="InterPro" id="IPR029069">
    <property type="entry name" value="HotDog_dom_sf"/>
</dbReference>
<dbReference type="Gene3D" id="3.10.129.10">
    <property type="entry name" value="Hotdog Thioesterase"/>
    <property type="match status" value="1"/>
</dbReference>
<evidence type="ECO:0000256" key="1">
    <source>
        <dbReference type="SAM" id="MobiDB-lite"/>
    </source>
</evidence>
<feature type="region of interest" description="Disordered" evidence="1">
    <location>
        <begin position="293"/>
        <end position="330"/>
    </location>
</feature>
<evidence type="ECO:0000256" key="2">
    <source>
        <dbReference type="SAM" id="Phobius"/>
    </source>
</evidence>
<dbReference type="AlphaFoldDB" id="A0A8H4N0Q1"/>
<dbReference type="PANTHER" id="PTHR47260">
    <property type="entry name" value="UPF0644 PROTEIN PB2B4.06"/>
    <property type="match status" value="1"/>
</dbReference>
<dbReference type="InterPro" id="IPR052061">
    <property type="entry name" value="PTE-AB_protein"/>
</dbReference>
<comment type="caution">
    <text evidence="3">The sequence shown here is derived from an EMBL/GenBank/DDBJ whole genome shotgun (WGS) entry which is preliminary data.</text>
</comment>
<reference evidence="3" key="1">
    <citation type="submission" date="2020-04" db="EMBL/GenBank/DDBJ databases">
        <title>Genome Assembly and Annotation of Botryosphaeria dothidea sdau 11-99, a Latent Pathogen of Apple Fruit Ring Rot in China.</title>
        <authorList>
            <person name="Yu C."/>
            <person name="Diao Y."/>
            <person name="Lu Q."/>
            <person name="Zhao J."/>
            <person name="Cui S."/>
            <person name="Peng C."/>
            <person name="He B."/>
            <person name="Liu H."/>
        </authorList>
    </citation>
    <scope>NUCLEOTIDE SEQUENCE [LARGE SCALE GENOMIC DNA]</scope>
    <source>
        <strain evidence="3">Sdau11-99</strain>
    </source>
</reference>
<feature type="compositionally biased region" description="Basic and acidic residues" evidence="1">
    <location>
        <begin position="308"/>
        <end position="322"/>
    </location>
</feature>
<gene>
    <name evidence="3" type="ORF">GTA08_BOTSDO07573</name>
</gene>
<accession>A0A8H4N0Q1</accession>
<dbReference type="OrthoDB" id="506431at2759"/>
<keyword evidence="2" id="KW-0812">Transmembrane</keyword>
<protein>
    <submittedName>
        <fullName evidence="3">Aldehyde-activating protein</fullName>
    </submittedName>
</protein>
<evidence type="ECO:0000313" key="4">
    <source>
        <dbReference type="Proteomes" id="UP000572817"/>
    </source>
</evidence>
<evidence type="ECO:0000313" key="3">
    <source>
        <dbReference type="EMBL" id="KAF4304615.1"/>
    </source>
</evidence>
<dbReference type="EMBL" id="WWBZ02000051">
    <property type="protein sequence ID" value="KAF4304615.1"/>
    <property type="molecule type" value="Genomic_DNA"/>
</dbReference>
<proteinExistence type="predicted"/>
<name>A0A8H4N0Q1_9PEZI</name>
<sequence>MILLRRAPNGAPRALASLTRPSPRPARTSPRPRFSSTTATPPPSSAAADAAAKPTPQPDQQQQQQQQQQAPPPRRHRRSLRPLIYSTLFLAAGLVTGNIVRFTIAPPPLPDPDTDMDDALQGKLREELDALPQVREHERLTATEAEWVEVGPWGALVARSRADNSVDVGGKKGWFGGWLGGGEREKEGGEVVVFEGLLGDEKHAVSQTLAAMKGFGPARKFVNKATRETVLVFWVGGGLTGWPGVAHGGALATAFLEAFGSPEQKRTAEPAKLTLTYPAPTMASNFFVLKAAPSPAPAPSTELPPQKDMTKRPVPSEERPDDGGEEWSGTLQAVQGRVCVKAKAVLAR</sequence>
<dbReference type="SUPFAM" id="SSF54637">
    <property type="entry name" value="Thioesterase/thiol ester dehydrase-isomerase"/>
    <property type="match status" value="1"/>
</dbReference>
<feature type="compositionally biased region" description="Low complexity" evidence="1">
    <location>
        <begin position="19"/>
        <end position="69"/>
    </location>
</feature>
<feature type="transmembrane region" description="Helical" evidence="2">
    <location>
        <begin position="83"/>
        <end position="104"/>
    </location>
</feature>
<dbReference type="Proteomes" id="UP000572817">
    <property type="component" value="Unassembled WGS sequence"/>
</dbReference>